<dbReference type="EMBL" id="KE361649">
    <property type="protein sequence ID" value="EPQ25927.1"/>
    <property type="molecule type" value="Genomic_DNA"/>
</dbReference>
<feature type="compositionally biased region" description="Gly residues" evidence="1">
    <location>
        <begin position="884"/>
        <end position="894"/>
    </location>
</feature>
<dbReference type="PANTHER" id="PTHR38795">
    <property type="entry name" value="DUF6604 DOMAIN-CONTAINING PROTEIN"/>
    <property type="match status" value="1"/>
</dbReference>
<reference evidence="3 4" key="1">
    <citation type="journal article" date="2013" name="Plant Cell">
        <title>The transition from a phytopathogenic smut ancestor to an anamorphic biocontrol agent deciphered by comparative whole-genome analysis.</title>
        <authorList>
            <person name="Lefebvre F."/>
            <person name="Joly D.L."/>
            <person name="Labbe C."/>
            <person name="Teichmann B."/>
            <person name="Linning R."/>
            <person name="Belzile F."/>
            <person name="Bakkeren G."/>
            <person name="Belanger R.R."/>
        </authorList>
    </citation>
    <scope>NUCLEOTIDE SEQUENCE [LARGE SCALE GENOMIC DNA]</scope>
    <source>
        <strain evidence="3 4">PF-1</strain>
    </source>
</reference>
<dbReference type="Pfam" id="PF20253">
    <property type="entry name" value="DUF6604"/>
    <property type="match status" value="1"/>
</dbReference>
<evidence type="ECO:0000313" key="4">
    <source>
        <dbReference type="Proteomes" id="UP000053664"/>
    </source>
</evidence>
<organism evidence="3 4">
    <name type="scientific">Pseudozyma flocculosa PF-1</name>
    <dbReference type="NCBI Taxonomy" id="1277687"/>
    <lineage>
        <taxon>Eukaryota</taxon>
        <taxon>Fungi</taxon>
        <taxon>Dikarya</taxon>
        <taxon>Basidiomycota</taxon>
        <taxon>Ustilaginomycotina</taxon>
        <taxon>Ustilaginomycetes</taxon>
        <taxon>Ustilaginales</taxon>
        <taxon>Ustilaginaceae</taxon>
        <taxon>Pseudozyma</taxon>
    </lineage>
</organism>
<dbReference type="GeneID" id="19320673"/>
<dbReference type="Proteomes" id="UP000053664">
    <property type="component" value="Unassembled WGS sequence"/>
</dbReference>
<feature type="compositionally biased region" description="Polar residues" evidence="1">
    <location>
        <begin position="703"/>
        <end position="718"/>
    </location>
</feature>
<feature type="region of interest" description="Disordered" evidence="1">
    <location>
        <begin position="137"/>
        <end position="197"/>
    </location>
</feature>
<name>A0A061H0P9_9BASI</name>
<evidence type="ECO:0000256" key="1">
    <source>
        <dbReference type="SAM" id="MobiDB-lite"/>
    </source>
</evidence>
<dbReference type="AlphaFoldDB" id="A0A061H0P9"/>
<evidence type="ECO:0000313" key="3">
    <source>
        <dbReference type="EMBL" id="EPQ25927.1"/>
    </source>
</evidence>
<dbReference type="RefSeq" id="XP_007882334.1">
    <property type="nucleotide sequence ID" value="XM_007884143.1"/>
</dbReference>
<sequence>MDGYSSTYWLYKRDTDRCASWLATTAVSLGFPHKRFTAARRVSGKSASSPGLNRAKNQQYKYILRIPQFVELARFIADKHHAVPDSRLALIRRCVARRITCLKFFERDGRACTKHGHFVEVLVEVIRILQPCVQSKAEEDSDGDSAVREPQEGGGGKCRGKGKRRGKGKSKSKVKSKAKARSKGKSQVSSGAGKEDDGEIASMENFFSQLEVSSIDGGGGEEGDDADEALQYGIEDNVDEALCAFMALYADLDEIRSFLKGIWTSYRDHQTDLVTASLTTNTAFELLEKAFGDILDRYQGLFPHQCDVVLALLEYAFDLRMGRPPTYHDDEWKLILSSGDSSLHEAGMDLDGGEQSVDVEHLTDERRREIDTSLLYTAFIDFSIFDDVIRERVAGLRGAPDCSADSHDALTREMSRYARGTEGPTLLLAFELQIYLDINYVLQGHNRRARFEARDLLKQIQDGLDAAMGHTCGLDLPAPNQAYFAAAARDVDLMGIELRMRSHSVPRSPGEEPQDWSSATRIAFLDRHPTFCGLQAFRALHLYRDVGAAIARGSGITLAALHFSAACRAYLGEELKAGELDWPDIDLVVELRGPEKLFGSDTLPTDLTQSCKSLMRLYSCSDQLISDQLHGSALRMIQSLRKERGIGFVHRWDRLQNDSAFFALFAKIGRYPRDRIGGAQEQLADLRNKQLREARKRSATAISSGAATVEATTSSARGTTADRDELIQPQVARRCRPKGSFSIVELLQTLAAGLAADLPDLCFDYLTLNMGCLRVFEAIYPAISKNNESLTRADNYPYGEDPMWVVFTTLYVLEGVYSANRRRPDHLLPTLQMQKQAMLRVVAAMRGKVDEVGPDVGCRQLRATLAGLGAPASPQIEASSGSSSGSGSGSGGDGADTRRCGDDETVQAGHTS</sequence>
<dbReference type="HOGENOM" id="CLU_306317_0_0_1"/>
<feature type="region of interest" description="Disordered" evidence="1">
    <location>
        <begin position="871"/>
        <end position="912"/>
    </location>
</feature>
<dbReference type="KEGG" id="pfp:PFL1_06601"/>
<protein>
    <recommendedName>
        <fullName evidence="2">DUF6604 domain-containing protein</fullName>
    </recommendedName>
</protein>
<feature type="domain" description="DUF6604" evidence="2">
    <location>
        <begin position="11"/>
        <end position="293"/>
    </location>
</feature>
<dbReference type="PANTHER" id="PTHR38795:SF1">
    <property type="entry name" value="DUF6604 DOMAIN-CONTAINING PROTEIN"/>
    <property type="match status" value="1"/>
</dbReference>
<feature type="compositionally biased region" description="Basic residues" evidence="1">
    <location>
        <begin position="158"/>
        <end position="184"/>
    </location>
</feature>
<gene>
    <name evidence="3" type="ORF">PFL1_06601</name>
</gene>
<feature type="region of interest" description="Disordered" evidence="1">
    <location>
        <begin position="703"/>
        <end position="723"/>
    </location>
</feature>
<evidence type="ECO:0000259" key="2">
    <source>
        <dbReference type="Pfam" id="PF20253"/>
    </source>
</evidence>
<dbReference type="InterPro" id="IPR046539">
    <property type="entry name" value="DUF6604"/>
</dbReference>
<proteinExistence type="predicted"/>
<accession>A0A061H0P9</accession>